<reference evidence="2" key="1">
    <citation type="submission" date="2022-05" db="EMBL/GenBank/DDBJ databases">
        <title>The Musa troglodytarum L. genome provides insights into the mechanism of non-climacteric behaviour and enrichment of carotenoids.</title>
        <authorList>
            <person name="Wang J."/>
        </authorList>
    </citation>
    <scope>NUCLEOTIDE SEQUENCE</scope>
    <source>
        <tissue evidence="2">Leaf</tissue>
    </source>
</reference>
<dbReference type="Proteomes" id="UP001055439">
    <property type="component" value="Chromosome 8"/>
</dbReference>
<evidence type="ECO:0000313" key="2">
    <source>
        <dbReference type="EMBL" id="URE36537.1"/>
    </source>
</evidence>
<keyword evidence="3" id="KW-1185">Reference proteome</keyword>
<evidence type="ECO:0000256" key="1">
    <source>
        <dbReference type="SAM" id="MobiDB-lite"/>
    </source>
</evidence>
<dbReference type="EMBL" id="CP097510">
    <property type="protein sequence ID" value="URE36537.1"/>
    <property type="molecule type" value="Genomic_DNA"/>
</dbReference>
<gene>
    <name evidence="2" type="ORF">MUK42_11592</name>
</gene>
<organism evidence="2 3">
    <name type="scientific">Musa troglodytarum</name>
    <name type="common">fe'i banana</name>
    <dbReference type="NCBI Taxonomy" id="320322"/>
    <lineage>
        <taxon>Eukaryota</taxon>
        <taxon>Viridiplantae</taxon>
        <taxon>Streptophyta</taxon>
        <taxon>Embryophyta</taxon>
        <taxon>Tracheophyta</taxon>
        <taxon>Spermatophyta</taxon>
        <taxon>Magnoliopsida</taxon>
        <taxon>Liliopsida</taxon>
        <taxon>Zingiberales</taxon>
        <taxon>Musaceae</taxon>
        <taxon>Musa</taxon>
    </lineage>
</organism>
<name>A0A9E7HV25_9LILI</name>
<dbReference type="AlphaFoldDB" id="A0A9E7HV25"/>
<accession>A0A9E7HV25</accession>
<feature type="region of interest" description="Disordered" evidence="1">
    <location>
        <begin position="131"/>
        <end position="152"/>
    </location>
</feature>
<protein>
    <submittedName>
        <fullName evidence="2">Uncharacterized protein</fullName>
    </submittedName>
</protein>
<evidence type="ECO:0000313" key="3">
    <source>
        <dbReference type="Proteomes" id="UP001055439"/>
    </source>
</evidence>
<proteinExistence type="predicted"/>
<sequence>MASADLGVTFSSCAKSPVKRKSVTPEREEYLVGVSIGQCPLPLDDCLHLAPHPCFQSLSCEYAIVPFFMAFCFSLQDTHTRSQQTLLLNYLLMVRKQPEVSSLPQECVNFAVHVIERKMRSDLSVSNSLSIAPKHGRNGGSSLHRSEVTGGLKNGSSLRLGVMSIREPAATPYLPLAPRQHPDAAHPADGQGEVAVEVVEVGSVLAGDAHAILGCDELLIYPQHGLVVEHPGVVGALEGEVAAGVWV</sequence>